<comment type="similarity">
    <text evidence="2">Belongs to the oxygen-dependent FAD-linked oxidoreductase family.</text>
</comment>
<reference evidence="10 11" key="1">
    <citation type="journal article" date="2023" name="G3 (Bethesda)">
        <title>A haplotype-resolved chromosome-scale genome for Quercus rubra L. provides insights into the genetics of adaptive traits for red oak species.</title>
        <authorList>
            <person name="Kapoor B."/>
            <person name="Jenkins J."/>
            <person name="Schmutz J."/>
            <person name="Zhebentyayeva T."/>
            <person name="Kuelheim C."/>
            <person name="Coggeshall M."/>
            <person name="Heim C."/>
            <person name="Lasky J.R."/>
            <person name="Leites L."/>
            <person name="Islam-Faridi N."/>
            <person name="Romero-Severson J."/>
            <person name="DeLeo V.L."/>
            <person name="Lucas S.M."/>
            <person name="Lazic D."/>
            <person name="Gailing O."/>
            <person name="Carlson J."/>
            <person name="Staton M."/>
        </authorList>
    </citation>
    <scope>NUCLEOTIDE SEQUENCE [LARGE SCALE GENOMIC DNA]</scope>
    <source>
        <strain evidence="10">Pseudo-F2</strain>
    </source>
</reference>
<dbReference type="Gene3D" id="3.30.465.10">
    <property type="match status" value="1"/>
</dbReference>
<evidence type="ECO:0000313" key="10">
    <source>
        <dbReference type="EMBL" id="KAK4577498.1"/>
    </source>
</evidence>
<dbReference type="Gene3D" id="3.40.462.10">
    <property type="entry name" value="FAD-linked oxidases, C-terminal domain"/>
    <property type="match status" value="1"/>
</dbReference>
<dbReference type="PROSITE" id="PS51387">
    <property type="entry name" value="FAD_PCMH"/>
    <property type="match status" value="1"/>
</dbReference>
<feature type="chain" id="PRO_5043014997" description="cytokinin dehydrogenase" evidence="8">
    <location>
        <begin position="27"/>
        <end position="519"/>
    </location>
</feature>
<gene>
    <name evidence="10" type="ORF">RGQ29_027851</name>
</gene>
<evidence type="ECO:0000256" key="4">
    <source>
        <dbReference type="ARBA" id="ARBA00022630"/>
    </source>
</evidence>
<comment type="catalytic activity">
    <reaction evidence="7">
        <text>N(6)-dimethylallyladenine + A + H2O = 3-methyl-2-butenal + adenine + AH2</text>
        <dbReference type="Rhea" id="RHEA:13625"/>
        <dbReference type="ChEBI" id="CHEBI:13193"/>
        <dbReference type="ChEBI" id="CHEBI:15377"/>
        <dbReference type="ChEBI" id="CHEBI:15825"/>
        <dbReference type="ChEBI" id="CHEBI:16708"/>
        <dbReference type="ChEBI" id="CHEBI:17499"/>
        <dbReference type="ChEBI" id="CHEBI:17660"/>
        <dbReference type="EC" id="1.5.99.12"/>
    </reaction>
</comment>
<dbReference type="EMBL" id="JAXUIC010000008">
    <property type="protein sequence ID" value="KAK4577498.1"/>
    <property type="molecule type" value="Genomic_DNA"/>
</dbReference>
<dbReference type="Pfam" id="PF09265">
    <property type="entry name" value="Cytokin-bind"/>
    <property type="match status" value="1"/>
</dbReference>
<dbReference type="PANTHER" id="PTHR13878">
    <property type="entry name" value="GULONOLACTONE OXIDASE"/>
    <property type="match status" value="1"/>
</dbReference>
<dbReference type="InterPro" id="IPR050432">
    <property type="entry name" value="FAD-linked_Oxidoreductases_BP"/>
</dbReference>
<keyword evidence="4" id="KW-0285">Flavoprotein</keyword>
<dbReference type="Proteomes" id="UP001324115">
    <property type="component" value="Unassembled WGS sequence"/>
</dbReference>
<dbReference type="InterPro" id="IPR016167">
    <property type="entry name" value="FAD-bd_PCMH_sub1"/>
</dbReference>
<keyword evidence="5" id="KW-0274">FAD</keyword>
<dbReference type="GO" id="GO:0019139">
    <property type="term" value="F:cytokinin dehydrogenase activity"/>
    <property type="evidence" value="ECO:0007669"/>
    <property type="project" value="UniProtKB-EC"/>
</dbReference>
<feature type="domain" description="FAD-binding PCMH-type" evidence="9">
    <location>
        <begin position="57"/>
        <end position="239"/>
    </location>
</feature>
<accession>A0AAN7EQN5</accession>
<dbReference type="GO" id="GO:0071949">
    <property type="term" value="F:FAD binding"/>
    <property type="evidence" value="ECO:0007669"/>
    <property type="project" value="InterPro"/>
</dbReference>
<comment type="caution">
    <text evidence="10">The sequence shown here is derived from an EMBL/GenBank/DDBJ whole genome shotgun (WGS) entry which is preliminary data.</text>
</comment>
<dbReference type="PANTHER" id="PTHR13878:SF115">
    <property type="entry name" value="CYTOKININ DEHYDROGENASE"/>
    <property type="match status" value="1"/>
</dbReference>
<dbReference type="Gene3D" id="3.30.43.10">
    <property type="entry name" value="Uridine Diphospho-n-acetylenolpyruvylglucosamine Reductase, domain 2"/>
    <property type="match status" value="1"/>
</dbReference>
<keyword evidence="8" id="KW-0732">Signal</keyword>
<dbReference type="EC" id="1.5.99.12" evidence="3"/>
<organism evidence="10 11">
    <name type="scientific">Quercus rubra</name>
    <name type="common">Northern red oak</name>
    <name type="synonym">Quercus borealis</name>
    <dbReference type="NCBI Taxonomy" id="3512"/>
    <lineage>
        <taxon>Eukaryota</taxon>
        <taxon>Viridiplantae</taxon>
        <taxon>Streptophyta</taxon>
        <taxon>Embryophyta</taxon>
        <taxon>Tracheophyta</taxon>
        <taxon>Spermatophyta</taxon>
        <taxon>Magnoliopsida</taxon>
        <taxon>eudicotyledons</taxon>
        <taxon>Gunneridae</taxon>
        <taxon>Pentapetalae</taxon>
        <taxon>rosids</taxon>
        <taxon>fabids</taxon>
        <taxon>Fagales</taxon>
        <taxon>Fagaceae</taxon>
        <taxon>Quercus</taxon>
    </lineage>
</organism>
<evidence type="ECO:0000256" key="1">
    <source>
        <dbReference type="ARBA" id="ARBA00001974"/>
    </source>
</evidence>
<dbReference type="GO" id="GO:0009690">
    <property type="term" value="P:cytokinin metabolic process"/>
    <property type="evidence" value="ECO:0007669"/>
    <property type="project" value="InterPro"/>
</dbReference>
<keyword evidence="11" id="KW-1185">Reference proteome</keyword>
<evidence type="ECO:0000259" key="9">
    <source>
        <dbReference type="PROSITE" id="PS51387"/>
    </source>
</evidence>
<keyword evidence="6" id="KW-0560">Oxidoreductase</keyword>
<dbReference type="InterPro" id="IPR006094">
    <property type="entry name" value="Oxid_FAD_bind_N"/>
</dbReference>
<dbReference type="SUPFAM" id="SSF56176">
    <property type="entry name" value="FAD-binding/transporter-associated domain-like"/>
    <property type="match status" value="1"/>
</dbReference>
<evidence type="ECO:0000256" key="5">
    <source>
        <dbReference type="ARBA" id="ARBA00022827"/>
    </source>
</evidence>
<evidence type="ECO:0000256" key="6">
    <source>
        <dbReference type="ARBA" id="ARBA00023002"/>
    </source>
</evidence>
<dbReference type="SUPFAM" id="SSF55103">
    <property type="entry name" value="FAD-linked oxidases, C-terminal domain"/>
    <property type="match status" value="1"/>
</dbReference>
<feature type="signal peptide" evidence="8">
    <location>
        <begin position="1"/>
        <end position="26"/>
    </location>
</feature>
<evidence type="ECO:0000313" key="11">
    <source>
        <dbReference type="Proteomes" id="UP001324115"/>
    </source>
</evidence>
<protein>
    <recommendedName>
        <fullName evidence="3">cytokinin dehydrogenase</fullName>
        <ecNumber evidence="3">1.5.99.12</ecNumber>
    </recommendedName>
</protein>
<evidence type="ECO:0000256" key="8">
    <source>
        <dbReference type="SAM" id="SignalP"/>
    </source>
</evidence>
<sequence>MAKHITIPKKFMMIFIVTFFMSNALATTLLPPNDIADRFHNDSVTIKIASSDFGHIVQEIPAAVFYPNSIDDIASLVKYAYNNSVPINVAARGQAHSTWGQSLARDGVVVNMTSLGNRLNGSGIIVSSDSSLGSYADVGGEQLWIDVLNTTLQYGLSPVSWVDYLYLTVGGTLSNAGISGQSFRFGPQISNVYELDVITGKGEFVTCSPKENSELYYAVLGGLGQFGIITRARIALEPAPKRVKWLRLFYSDFSAFTRDQESLISKNERRDNKALNYLEGMLLLNQGPQDLSFYPVSAYARINSLVTKYGIIYCLEAAKYYYDDRESRVEKELLDLLKGNLGFLPDFMFEKDVTYMEFLNRVRSSELFLRSKGQWEVPHPWLNLFVPESRILDFNSGVLKNIILKQKIPAGIVLIYPMNRNKWDDKMSVVIPDEDVFYVVSMLHSSGFNKWEAYDNQNKEILQFCDGAGIKVKPYLGHYETQEDWINHFGSKWESFRARKALFDPKMILSPGQRIFNNN</sequence>
<dbReference type="Pfam" id="PF01565">
    <property type="entry name" value="FAD_binding_4"/>
    <property type="match status" value="1"/>
</dbReference>
<proteinExistence type="inferred from homology"/>
<comment type="cofactor">
    <cofactor evidence="1">
        <name>FAD</name>
        <dbReference type="ChEBI" id="CHEBI:57692"/>
    </cofactor>
</comment>
<dbReference type="InterPro" id="IPR016170">
    <property type="entry name" value="Cytok_DH_C_sf"/>
</dbReference>
<evidence type="ECO:0000256" key="3">
    <source>
        <dbReference type="ARBA" id="ARBA00011928"/>
    </source>
</evidence>
<dbReference type="AlphaFoldDB" id="A0AAN7EQN5"/>
<name>A0AAN7EQN5_QUERU</name>
<dbReference type="InterPro" id="IPR015345">
    <property type="entry name" value="Cytokinin_DH_FAD/cytokin-bd"/>
</dbReference>
<evidence type="ECO:0000256" key="7">
    <source>
        <dbReference type="ARBA" id="ARBA00048224"/>
    </source>
</evidence>
<dbReference type="InterPro" id="IPR016166">
    <property type="entry name" value="FAD-bd_PCMH"/>
</dbReference>
<dbReference type="InterPro" id="IPR016169">
    <property type="entry name" value="FAD-bd_PCMH_sub2"/>
</dbReference>
<dbReference type="InterPro" id="IPR036318">
    <property type="entry name" value="FAD-bd_PCMH-like_sf"/>
</dbReference>
<dbReference type="InterPro" id="IPR016164">
    <property type="entry name" value="FAD-linked_Oxase-like_C"/>
</dbReference>
<evidence type="ECO:0000256" key="2">
    <source>
        <dbReference type="ARBA" id="ARBA00005466"/>
    </source>
</evidence>